<dbReference type="AlphaFoldDB" id="A0A5K7SGG7"/>
<evidence type="ECO:0000313" key="2">
    <source>
        <dbReference type="Proteomes" id="UP001193389"/>
    </source>
</evidence>
<organism evidence="1 2">
    <name type="scientific">Aquipluma nitroreducens</name>
    <dbReference type="NCBI Taxonomy" id="2010828"/>
    <lineage>
        <taxon>Bacteria</taxon>
        <taxon>Pseudomonadati</taxon>
        <taxon>Bacteroidota</taxon>
        <taxon>Bacteroidia</taxon>
        <taxon>Marinilabiliales</taxon>
        <taxon>Prolixibacteraceae</taxon>
        <taxon>Aquipluma</taxon>
    </lineage>
</organism>
<protein>
    <submittedName>
        <fullName evidence="1">Uncharacterized protein</fullName>
    </submittedName>
</protein>
<dbReference type="KEGG" id="anf:AQPE_4769"/>
<reference evidence="1" key="1">
    <citation type="journal article" date="2020" name="Int. J. Syst. Evol. Microbiol.">
        <title>Aquipluma nitroreducens gen. nov. sp. nov., a novel facultatively anaerobic bacterium isolated from a freshwater lake.</title>
        <authorList>
            <person name="Watanabe M."/>
            <person name="Kojima H."/>
            <person name="Fukui M."/>
        </authorList>
    </citation>
    <scope>NUCLEOTIDE SEQUENCE</scope>
    <source>
        <strain evidence="1">MeG22</strain>
    </source>
</reference>
<keyword evidence="2" id="KW-1185">Reference proteome</keyword>
<sequence length="37" mass="4456">MRPLRKVKAFLLGYRVYFITIYGQHNCVNQTAQRTLR</sequence>
<gene>
    <name evidence="1" type="ORF">AQPE_4769</name>
</gene>
<name>A0A5K7SGG7_9BACT</name>
<evidence type="ECO:0000313" key="1">
    <source>
        <dbReference type="EMBL" id="BBE20575.1"/>
    </source>
</evidence>
<proteinExistence type="predicted"/>
<dbReference type="EMBL" id="AP018694">
    <property type="protein sequence ID" value="BBE20575.1"/>
    <property type="molecule type" value="Genomic_DNA"/>
</dbReference>
<dbReference type="Proteomes" id="UP001193389">
    <property type="component" value="Chromosome"/>
</dbReference>
<accession>A0A5K7SGG7</accession>